<keyword evidence="2" id="KW-1185">Reference proteome</keyword>
<accession>A0A6H5J330</accession>
<protein>
    <submittedName>
        <fullName evidence="1">Uncharacterized protein</fullName>
    </submittedName>
</protein>
<dbReference type="Proteomes" id="UP000479190">
    <property type="component" value="Unassembled WGS sequence"/>
</dbReference>
<dbReference type="EMBL" id="CADCXV010001452">
    <property type="protein sequence ID" value="CAB0044434.1"/>
    <property type="molecule type" value="Genomic_DNA"/>
</dbReference>
<proteinExistence type="predicted"/>
<name>A0A6H5J330_9HYME</name>
<gene>
    <name evidence="1" type="ORF">TBRA_LOCUS16022</name>
</gene>
<evidence type="ECO:0000313" key="2">
    <source>
        <dbReference type="Proteomes" id="UP000479190"/>
    </source>
</evidence>
<organism evidence="1 2">
    <name type="scientific">Trichogramma brassicae</name>
    <dbReference type="NCBI Taxonomy" id="86971"/>
    <lineage>
        <taxon>Eukaryota</taxon>
        <taxon>Metazoa</taxon>
        <taxon>Ecdysozoa</taxon>
        <taxon>Arthropoda</taxon>
        <taxon>Hexapoda</taxon>
        <taxon>Insecta</taxon>
        <taxon>Pterygota</taxon>
        <taxon>Neoptera</taxon>
        <taxon>Endopterygota</taxon>
        <taxon>Hymenoptera</taxon>
        <taxon>Apocrita</taxon>
        <taxon>Proctotrupomorpha</taxon>
        <taxon>Chalcidoidea</taxon>
        <taxon>Trichogrammatidae</taxon>
        <taxon>Trichogramma</taxon>
    </lineage>
</organism>
<evidence type="ECO:0000313" key="1">
    <source>
        <dbReference type="EMBL" id="CAB0044434.1"/>
    </source>
</evidence>
<dbReference type="AlphaFoldDB" id="A0A6H5J330"/>
<sequence length="94" mass="10628">MVSDQGKPCMVSLFVKNMMSTSLFLRMASSGFENLQWLCSNGKNYTPKMPLPVLLTRSRAGLRVFALASTRIRDVSTWDNSTPRQVDIKKKTKI</sequence>
<feature type="non-terminal residue" evidence="1">
    <location>
        <position position="1"/>
    </location>
</feature>
<feature type="non-terminal residue" evidence="1">
    <location>
        <position position="94"/>
    </location>
</feature>
<reference evidence="1 2" key="1">
    <citation type="submission" date="2020-02" db="EMBL/GenBank/DDBJ databases">
        <authorList>
            <person name="Ferguson B K."/>
        </authorList>
    </citation>
    <scope>NUCLEOTIDE SEQUENCE [LARGE SCALE GENOMIC DNA]</scope>
</reference>